<dbReference type="KEGG" id="fam:OYT1_ch0331"/>
<evidence type="ECO:0000313" key="2">
    <source>
        <dbReference type="EMBL" id="BBE49904.1"/>
    </source>
</evidence>
<reference evidence="2 3" key="1">
    <citation type="submission" date="2018-06" db="EMBL/GenBank/DDBJ databases">
        <title>OYT1 Genome Sequencing.</title>
        <authorList>
            <person name="Kato S."/>
            <person name="Itoh T."/>
            <person name="Ohkuma M."/>
        </authorList>
    </citation>
    <scope>NUCLEOTIDE SEQUENCE [LARGE SCALE GENOMIC DNA]</scope>
    <source>
        <strain evidence="2 3">OYT1</strain>
    </source>
</reference>
<keyword evidence="1" id="KW-1133">Transmembrane helix</keyword>
<name>A0A2Z6G953_9PROT</name>
<evidence type="ECO:0000256" key="1">
    <source>
        <dbReference type="SAM" id="Phobius"/>
    </source>
</evidence>
<dbReference type="Proteomes" id="UP000033070">
    <property type="component" value="Chromosome"/>
</dbReference>
<dbReference type="EMBL" id="AP018738">
    <property type="protein sequence ID" value="BBE49904.1"/>
    <property type="molecule type" value="Genomic_DNA"/>
</dbReference>
<dbReference type="RefSeq" id="WP_062625649.1">
    <property type="nucleotide sequence ID" value="NZ_AP018738.1"/>
</dbReference>
<feature type="transmembrane region" description="Helical" evidence="1">
    <location>
        <begin position="20"/>
        <end position="39"/>
    </location>
</feature>
<dbReference type="OrthoDB" id="5767596at2"/>
<dbReference type="STRING" id="1188319.OYT1_00420"/>
<proteinExistence type="predicted"/>
<feature type="transmembrane region" description="Helical" evidence="1">
    <location>
        <begin position="119"/>
        <end position="140"/>
    </location>
</feature>
<dbReference type="AlphaFoldDB" id="A0A2Z6G953"/>
<gene>
    <name evidence="2" type="ORF">OYT1_ch0331</name>
</gene>
<keyword evidence="1" id="KW-0472">Membrane</keyword>
<feature type="transmembrane region" description="Helical" evidence="1">
    <location>
        <begin position="89"/>
        <end position="113"/>
    </location>
</feature>
<feature type="transmembrane region" description="Helical" evidence="1">
    <location>
        <begin position="45"/>
        <end position="62"/>
    </location>
</feature>
<accession>A0A2Z6G953</accession>
<keyword evidence="1" id="KW-0812">Transmembrane</keyword>
<keyword evidence="3" id="KW-1185">Reference proteome</keyword>
<evidence type="ECO:0000313" key="3">
    <source>
        <dbReference type="Proteomes" id="UP000033070"/>
    </source>
</evidence>
<organism evidence="2 3">
    <name type="scientific">Ferriphaselus amnicola</name>
    <dbReference type="NCBI Taxonomy" id="1188319"/>
    <lineage>
        <taxon>Bacteria</taxon>
        <taxon>Pseudomonadati</taxon>
        <taxon>Pseudomonadota</taxon>
        <taxon>Betaproteobacteria</taxon>
        <taxon>Nitrosomonadales</taxon>
        <taxon>Gallionellaceae</taxon>
        <taxon>Ferriphaselus</taxon>
    </lineage>
</organism>
<sequence>MEQQVSADEIVRAKQLHSYLLFDFIVVHVFIFVLALSLFKTSPLPIILMPILSIALLGNVIFRAQRALTQETSEFVLCHKLLAGKRAKLFLILFLVTGSFTAFCIFGGAQFGMSKITSYALAGGIGQLPFMVALLALVVLEFDAEHQCKSGKIPAAALALRPTRQDD</sequence>
<protein>
    <submittedName>
        <fullName evidence="2">Uncharacterized protein</fullName>
    </submittedName>
</protein>